<evidence type="ECO:0000313" key="2">
    <source>
        <dbReference type="EMBL" id="TNN53445.1"/>
    </source>
</evidence>
<sequence>MDIVRREKERKVASRAAPRGSLEFGLAALARVLPADEADEVVHAGVGDGHHRHGVHLLLGELHREVDVDLLRGRRPDVALKQEKGVKALRTEEETRRRRKTSSPAPRLSGPSALRHEDRPPRGAHGEAPAPRLLLGSYRPPRASLGRAAGVLMRQPPQVSPQNLSAHKPRTETSTPPNPEHNSREPRETRVCLWAPSLTENHDHLQITPPEGAQDGFTRCSTRTSLSTEPDSRA</sequence>
<proteinExistence type="predicted"/>
<name>A0A4Z2GJL4_9TELE</name>
<gene>
    <name evidence="2" type="ORF">EYF80_036355</name>
</gene>
<feature type="compositionally biased region" description="Polar residues" evidence="1">
    <location>
        <begin position="219"/>
        <end position="234"/>
    </location>
</feature>
<comment type="caution">
    <text evidence="2">The sequence shown here is derived from an EMBL/GenBank/DDBJ whole genome shotgun (WGS) entry which is preliminary data.</text>
</comment>
<dbReference type="Proteomes" id="UP000314294">
    <property type="component" value="Unassembled WGS sequence"/>
</dbReference>
<organism evidence="2 3">
    <name type="scientific">Liparis tanakae</name>
    <name type="common">Tanaka's snailfish</name>
    <dbReference type="NCBI Taxonomy" id="230148"/>
    <lineage>
        <taxon>Eukaryota</taxon>
        <taxon>Metazoa</taxon>
        <taxon>Chordata</taxon>
        <taxon>Craniata</taxon>
        <taxon>Vertebrata</taxon>
        <taxon>Euteleostomi</taxon>
        <taxon>Actinopterygii</taxon>
        <taxon>Neopterygii</taxon>
        <taxon>Teleostei</taxon>
        <taxon>Neoteleostei</taxon>
        <taxon>Acanthomorphata</taxon>
        <taxon>Eupercaria</taxon>
        <taxon>Perciformes</taxon>
        <taxon>Cottioidei</taxon>
        <taxon>Cottales</taxon>
        <taxon>Liparidae</taxon>
        <taxon>Liparis</taxon>
    </lineage>
</organism>
<feature type="region of interest" description="Disordered" evidence="1">
    <location>
        <begin position="82"/>
        <end position="141"/>
    </location>
</feature>
<evidence type="ECO:0000256" key="1">
    <source>
        <dbReference type="SAM" id="MobiDB-lite"/>
    </source>
</evidence>
<reference evidence="2 3" key="1">
    <citation type="submission" date="2019-03" db="EMBL/GenBank/DDBJ databases">
        <title>First draft genome of Liparis tanakae, snailfish: a comprehensive survey of snailfish specific genes.</title>
        <authorList>
            <person name="Kim W."/>
            <person name="Song I."/>
            <person name="Jeong J.-H."/>
            <person name="Kim D."/>
            <person name="Kim S."/>
            <person name="Ryu S."/>
            <person name="Song J.Y."/>
            <person name="Lee S.K."/>
        </authorList>
    </citation>
    <scope>NUCLEOTIDE SEQUENCE [LARGE SCALE GENOMIC DNA]</scope>
    <source>
        <tissue evidence="2">Muscle</tissue>
    </source>
</reference>
<evidence type="ECO:0000313" key="3">
    <source>
        <dbReference type="Proteomes" id="UP000314294"/>
    </source>
</evidence>
<dbReference type="AlphaFoldDB" id="A0A4Z2GJL4"/>
<feature type="compositionally biased region" description="Basic and acidic residues" evidence="1">
    <location>
        <begin position="114"/>
        <end position="125"/>
    </location>
</feature>
<dbReference type="EMBL" id="SRLO01000516">
    <property type="protein sequence ID" value="TNN53445.1"/>
    <property type="molecule type" value="Genomic_DNA"/>
</dbReference>
<feature type="region of interest" description="Disordered" evidence="1">
    <location>
        <begin position="155"/>
        <end position="189"/>
    </location>
</feature>
<protein>
    <submittedName>
        <fullName evidence="2">Uncharacterized protein</fullName>
    </submittedName>
</protein>
<keyword evidence="3" id="KW-1185">Reference proteome</keyword>
<accession>A0A4Z2GJL4</accession>
<feature type="compositionally biased region" description="Basic and acidic residues" evidence="1">
    <location>
        <begin position="82"/>
        <end position="96"/>
    </location>
</feature>
<feature type="region of interest" description="Disordered" evidence="1">
    <location>
        <begin position="203"/>
        <end position="234"/>
    </location>
</feature>